<reference evidence="1 2" key="1">
    <citation type="submission" date="2023-12" db="EMBL/GenBank/DDBJ databases">
        <title>Novel species of the genus Arcicella isolated from rivers.</title>
        <authorList>
            <person name="Lu H."/>
        </authorList>
    </citation>
    <scope>NUCLEOTIDE SEQUENCE [LARGE SCALE GENOMIC DNA]</scope>
    <source>
        <strain evidence="1 2">LMG 21963</strain>
    </source>
</reference>
<comment type="caution">
    <text evidence="1">The sequence shown here is derived from an EMBL/GenBank/DDBJ whole genome shotgun (WGS) entry which is preliminary data.</text>
</comment>
<dbReference type="Gene3D" id="3.90.580.10">
    <property type="entry name" value="Zinc finger, CHC2-type domain"/>
    <property type="match status" value="1"/>
</dbReference>
<dbReference type="RefSeq" id="WP_323247430.1">
    <property type="nucleotide sequence ID" value="NZ_JAYFUL010000006.1"/>
</dbReference>
<dbReference type="EMBL" id="JAYFUL010000006">
    <property type="protein sequence ID" value="MEA5257205.1"/>
    <property type="molecule type" value="Genomic_DNA"/>
</dbReference>
<sequence>MSYITVEEYYKHTNSGLDIIVMLFPDAEKASRDKQFKFKIRDERSASSSLYLNPNKNAWYVTDFGDRSYSPIDLVMKELNVDFRGACRWIEQTFNISGKTFSEVTTKAKPEYRVRPATEDEVIGTRTWTYKEKPLMSDLKTLFSKHVWSHLQQGEDDEVAYINACKLIERYNLHVLESSSLVGKLKATGEKVVHTFSSTEGYPIYMFNEGSWQKFYEPFAKDAANRFASYGQKPKDYMFGKDRILRKFNEAQMMEDEQKRKLSEIIICTGGSDALNVAALGYEVVWFNSETVHPWSIPMHNLTFWAHRVYNLPDIDATGKKKAFELASYHLDLYTIYLPESLANLKTGKFDQDGKPKYSKDVRDYLNHYGEHDFSNLIKISYPLRFWNAAPALDAKGNPKYFEGKAILKYTPKPKLMLNFLHRNGFVQLKNNAGGTDFVRITNNIVTSIKANEMKEFIDGFLESRHAESDLIDAFIRSKDLTENTLERLPRWSLDFKDYDRFSQKLFFKNEVWTVSENKIETVKANKADTFVWEHEVIAPKYLDERAKEQAVDIEISDPYFRIEKNELGEYLIDVLKDDNPFFNFLINTSRVHWRTELEDRLDKSSEDKEQYRLVHKYDIKGPLLKEDEQKEQQLHLVAKMSAMGYLLHRYKDEANTYCIWSMDYIMRDSDKSQGGTGKSVFGKSFFNMMQYEVLDGRDKELTKNRHIFENVTEHTDYLLVDDGQKYLDFSFFFAVITTFMKVNPKGTKSFNLMFKDMPKIHISSNFPPVESDDSTLRRLWFLAFSDYYHYNASGEYREVRRPIDEFGKNLFQDFTKEEWIAFLNFAAQCIQVYLKFGKVEPPMKELMINTYKSKLGPNFIPWANLYFSEDNETLNAYVPRYKMFESYKMEVNVDITTNGFKDKVALYCRMKGWILNPKEAKHIQEDGRINIKCKTREVFDNKTKSWIETELPKPQSIEHFYIQSPETKISTKGLEEPEKQDLPF</sequence>
<proteinExistence type="predicted"/>
<evidence type="ECO:0000313" key="1">
    <source>
        <dbReference type="EMBL" id="MEA5257205.1"/>
    </source>
</evidence>
<keyword evidence="2" id="KW-1185">Reference proteome</keyword>
<dbReference type="Proteomes" id="UP001304671">
    <property type="component" value="Unassembled WGS sequence"/>
</dbReference>
<evidence type="ECO:0000313" key="2">
    <source>
        <dbReference type="Proteomes" id="UP001304671"/>
    </source>
</evidence>
<gene>
    <name evidence="1" type="ORF">VB264_05360</name>
</gene>
<dbReference type="InterPro" id="IPR036977">
    <property type="entry name" value="DNA_primase_Znf_CHC2"/>
</dbReference>
<accession>A0ABU5QJG9</accession>
<name>A0ABU5QJG9_9BACT</name>
<protein>
    <submittedName>
        <fullName evidence="1">Uncharacterized protein</fullName>
    </submittedName>
</protein>
<organism evidence="1 2">
    <name type="scientific">Arcicella aquatica</name>
    <dbReference type="NCBI Taxonomy" id="217141"/>
    <lineage>
        <taxon>Bacteria</taxon>
        <taxon>Pseudomonadati</taxon>
        <taxon>Bacteroidota</taxon>
        <taxon>Cytophagia</taxon>
        <taxon>Cytophagales</taxon>
        <taxon>Flectobacillaceae</taxon>
        <taxon>Arcicella</taxon>
    </lineage>
</organism>